<dbReference type="EMBL" id="CM017875">
    <property type="protein sequence ID" value="KAG1338312.1"/>
    <property type="molecule type" value="Genomic_DNA"/>
</dbReference>
<comment type="caution">
    <text evidence="2">The sequence shown here is derived from an EMBL/GenBank/DDBJ whole genome shotgun (WGS) entry which is preliminary data.</text>
</comment>
<reference evidence="2" key="1">
    <citation type="journal article" date="2017" name="Gigascience">
        <title>The genome draft of coconut (Cocos nucifera).</title>
        <authorList>
            <person name="Xiao Y."/>
            <person name="Xu P."/>
            <person name="Fan H."/>
            <person name="Baudouin L."/>
            <person name="Xia W."/>
            <person name="Bocs S."/>
            <person name="Xu J."/>
            <person name="Li Q."/>
            <person name="Guo A."/>
            <person name="Zhou L."/>
            <person name="Li J."/>
            <person name="Wu Y."/>
            <person name="Ma Z."/>
            <person name="Armero A."/>
            <person name="Issali A.E."/>
            <person name="Liu N."/>
            <person name="Peng M."/>
            <person name="Yang Y."/>
        </authorList>
    </citation>
    <scope>NUCLEOTIDE SEQUENCE</scope>
    <source>
        <tissue evidence="2">Spear leaf of Hainan Tall coconut</tissue>
    </source>
</reference>
<evidence type="ECO:0000313" key="3">
    <source>
        <dbReference type="Proteomes" id="UP000797356"/>
    </source>
</evidence>
<evidence type="ECO:0000256" key="1">
    <source>
        <dbReference type="SAM" id="MobiDB-lite"/>
    </source>
</evidence>
<accession>A0A8K0I6C7</accession>
<protein>
    <submittedName>
        <fullName evidence="2">Uncharacterized protein</fullName>
    </submittedName>
</protein>
<feature type="region of interest" description="Disordered" evidence="1">
    <location>
        <begin position="45"/>
        <end position="126"/>
    </location>
</feature>
<proteinExistence type="predicted"/>
<feature type="compositionally biased region" description="Low complexity" evidence="1">
    <location>
        <begin position="110"/>
        <end position="119"/>
    </location>
</feature>
<gene>
    <name evidence="2" type="ORF">COCNU_04G006180</name>
</gene>
<feature type="region of interest" description="Disordered" evidence="1">
    <location>
        <begin position="1"/>
        <end position="23"/>
    </location>
</feature>
<keyword evidence="3" id="KW-1185">Reference proteome</keyword>
<dbReference type="AlphaFoldDB" id="A0A8K0I6C7"/>
<organism evidence="2 3">
    <name type="scientific">Cocos nucifera</name>
    <name type="common">Coconut palm</name>
    <dbReference type="NCBI Taxonomy" id="13894"/>
    <lineage>
        <taxon>Eukaryota</taxon>
        <taxon>Viridiplantae</taxon>
        <taxon>Streptophyta</taxon>
        <taxon>Embryophyta</taxon>
        <taxon>Tracheophyta</taxon>
        <taxon>Spermatophyta</taxon>
        <taxon>Magnoliopsida</taxon>
        <taxon>Liliopsida</taxon>
        <taxon>Arecaceae</taxon>
        <taxon>Arecoideae</taxon>
        <taxon>Cocoseae</taxon>
        <taxon>Attaleinae</taxon>
        <taxon>Cocos</taxon>
    </lineage>
</organism>
<sequence length="316" mass="33881">MERLTKGLYAQKKRKGVALGGSSKRAKVGGLSFEVLNVPVTAPKVVSSAKVPSITEGSVGGVGSQPPTSSSLPTGGSVFEPPSKRKRGDGDDKKKKKAIVVKVAHKAHPDGSSNSSSDDLGADPFDNSDIIQDLTNKFALPEEVTEAECLAEEKVTKNKNLWGALRKEELISTGLKAALTLEEEKKEAKIKVVKLEGKISKPISEVVAQAMEEFKASSKMKDLNIAFGQKMFIKGFELCEDKMTWKFLELDLNFLKEEPDEEVGSSSTTADPSPVELGPSSSEPIVEAHEPAQEPEQAKSTPTSSTATPSEVENLE</sequence>
<feature type="compositionally biased region" description="Low complexity" evidence="1">
    <location>
        <begin position="294"/>
        <end position="310"/>
    </location>
</feature>
<feature type="region of interest" description="Disordered" evidence="1">
    <location>
        <begin position="258"/>
        <end position="316"/>
    </location>
</feature>
<evidence type="ECO:0000313" key="2">
    <source>
        <dbReference type="EMBL" id="KAG1338312.1"/>
    </source>
</evidence>
<feature type="compositionally biased region" description="Low complexity" evidence="1">
    <location>
        <begin position="64"/>
        <end position="77"/>
    </location>
</feature>
<feature type="compositionally biased region" description="Basic residues" evidence="1">
    <location>
        <begin position="94"/>
        <end position="106"/>
    </location>
</feature>
<reference evidence="2" key="2">
    <citation type="submission" date="2019-07" db="EMBL/GenBank/DDBJ databases">
        <authorList>
            <person name="Yang Y."/>
            <person name="Bocs S."/>
            <person name="Baudouin L."/>
        </authorList>
    </citation>
    <scope>NUCLEOTIDE SEQUENCE</scope>
    <source>
        <tissue evidence="2">Spear leaf of Hainan Tall coconut</tissue>
    </source>
</reference>
<dbReference type="Proteomes" id="UP000797356">
    <property type="component" value="Chromosome 4"/>
</dbReference>
<name>A0A8K0I6C7_COCNU</name>